<evidence type="ECO:0000313" key="2">
    <source>
        <dbReference type="EMBL" id="CAC5424252.1"/>
    </source>
</evidence>
<reference evidence="2 3" key="1">
    <citation type="submission" date="2020-06" db="EMBL/GenBank/DDBJ databases">
        <authorList>
            <person name="Li R."/>
            <person name="Bekaert M."/>
        </authorList>
    </citation>
    <scope>NUCLEOTIDE SEQUENCE [LARGE SCALE GENOMIC DNA]</scope>
    <source>
        <strain evidence="3">wild</strain>
    </source>
</reference>
<protein>
    <recommendedName>
        <fullName evidence="4">Tyr recombinase domain-containing protein</fullName>
    </recommendedName>
</protein>
<organism evidence="2 3">
    <name type="scientific">Mytilus coruscus</name>
    <name type="common">Sea mussel</name>
    <dbReference type="NCBI Taxonomy" id="42192"/>
    <lineage>
        <taxon>Eukaryota</taxon>
        <taxon>Metazoa</taxon>
        <taxon>Spiralia</taxon>
        <taxon>Lophotrochozoa</taxon>
        <taxon>Mollusca</taxon>
        <taxon>Bivalvia</taxon>
        <taxon>Autobranchia</taxon>
        <taxon>Pteriomorphia</taxon>
        <taxon>Mytilida</taxon>
        <taxon>Mytiloidea</taxon>
        <taxon>Mytilidae</taxon>
        <taxon>Mytilinae</taxon>
        <taxon>Mytilus</taxon>
    </lineage>
</organism>
<gene>
    <name evidence="2" type="ORF">MCOR_56176</name>
</gene>
<evidence type="ECO:0000256" key="1">
    <source>
        <dbReference type="SAM" id="MobiDB-lite"/>
    </source>
</evidence>
<dbReference type="AlphaFoldDB" id="A0A6J8EWY6"/>
<accession>A0A6J8EWY6</accession>
<keyword evidence="3" id="KW-1185">Reference proteome</keyword>
<sequence>MEPARRMIEHIKVLRKGMKKRVQQRRTVIQTEEIQTMIRPRTWRNFLTVLPSLRSKKSTESENGGGTSGLFDVRDFLLLRLIQTNAQRPMAVRNITQKTIEKAHTTSDGWATMTIPNSGKWLQSSGKWLHKNGIWLLSNHSPQIRSHLPLLSIQLPLRLLKVKTMASGPVNLGVSPEINCMLTNYVEMCKRIPEFPHEWKRSIFVSYPKADKTVSEMTSSHVNKAIKRIWSLGPIEKPISATKIRKSTSTHVRAIAPESREEIARHMSHEPSTADKYYQLYDQQAKAKPVCQLIARVMEGPSEESNHWPKTIARVMKAPLLNVEKSIHWPKSREEKNPSPELEKSDEDTDSTIDYFGVEEIVGPPSPLFSNELIDPPEESDTEITETPEDKIEIASSVEASIRSQYKQYISKLSESTGESLQQHRRRSFTEDEASTLIRLCETILNSGKITKASIMDTLHSTEQGRILLLGLKDKFAGKDYWKMITDRIHTERKKRKKCIENWI</sequence>
<dbReference type="Proteomes" id="UP000507470">
    <property type="component" value="Unassembled WGS sequence"/>
</dbReference>
<name>A0A6J8EWY6_MYTCO</name>
<dbReference type="OrthoDB" id="6190550at2759"/>
<feature type="compositionally biased region" description="Basic and acidic residues" evidence="1">
    <location>
        <begin position="326"/>
        <end position="343"/>
    </location>
</feature>
<evidence type="ECO:0008006" key="4">
    <source>
        <dbReference type="Google" id="ProtNLM"/>
    </source>
</evidence>
<evidence type="ECO:0000313" key="3">
    <source>
        <dbReference type="Proteomes" id="UP000507470"/>
    </source>
</evidence>
<dbReference type="EMBL" id="CACVKT020009993">
    <property type="protein sequence ID" value="CAC5424252.1"/>
    <property type="molecule type" value="Genomic_DNA"/>
</dbReference>
<proteinExistence type="predicted"/>
<feature type="region of interest" description="Disordered" evidence="1">
    <location>
        <begin position="326"/>
        <end position="349"/>
    </location>
</feature>